<dbReference type="InterPro" id="IPR000847">
    <property type="entry name" value="LysR_HTH_N"/>
</dbReference>
<dbReference type="EMBL" id="CP043311">
    <property type="protein sequence ID" value="QEY65629.1"/>
    <property type="molecule type" value="Genomic_DNA"/>
</dbReference>
<evidence type="ECO:0000256" key="3">
    <source>
        <dbReference type="ARBA" id="ARBA00023125"/>
    </source>
</evidence>
<accession>A0A5J6QXY5</accession>
<dbReference type="KEGG" id="plal:FXN65_27500"/>
<gene>
    <name evidence="6" type="ORF">FXN65_27500</name>
</gene>
<comment type="similarity">
    <text evidence="1">Belongs to the LysR transcriptional regulatory family.</text>
</comment>
<dbReference type="PANTHER" id="PTHR30126:SF5">
    <property type="entry name" value="HTH-TYPE TRANSCRIPTIONAL ACTIVATOR CMPR"/>
    <property type="match status" value="1"/>
</dbReference>
<dbReference type="GO" id="GO:0003700">
    <property type="term" value="F:DNA-binding transcription factor activity"/>
    <property type="evidence" value="ECO:0007669"/>
    <property type="project" value="InterPro"/>
</dbReference>
<sequence>MRKTLLRMTLRQLQVFRAVFESRSYSRAAEEMALTQPAVSLQIRQLEELVGQPLFEYVGKKLYVTDAAEALMRASNDIFQRLESLDMQLSDLQGSLQGQLNLAVESSAKYFVPHLFAAFREQHPDVSLHLVVTNRAQVIKRLSDNRDDLVIMSLVPQDMALEFLPFLNNPIVAVAPPGHPLCNAAKLTLKDLEPYTLLVREAGSGTRKACEEYFQQKRAHFAQTMEVASLDAQKECVVADLGIALIPRHAVSLELATGLLRELPVEELPLYRSWCAVHAKGKRLSPVAQAFLAFIREERAQISALSHRFSGALPLTTTGS</sequence>
<evidence type="ECO:0000256" key="4">
    <source>
        <dbReference type="ARBA" id="ARBA00023163"/>
    </source>
</evidence>
<dbReference type="PANTHER" id="PTHR30126">
    <property type="entry name" value="HTH-TYPE TRANSCRIPTIONAL REGULATOR"/>
    <property type="match status" value="1"/>
</dbReference>
<keyword evidence="2" id="KW-0805">Transcription regulation</keyword>
<dbReference type="AlphaFoldDB" id="A0A5J6QXY5"/>
<dbReference type="PRINTS" id="PR00039">
    <property type="entry name" value="HTHLYSR"/>
</dbReference>
<evidence type="ECO:0000259" key="5">
    <source>
        <dbReference type="PROSITE" id="PS50931"/>
    </source>
</evidence>
<dbReference type="InterPro" id="IPR036388">
    <property type="entry name" value="WH-like_DNA-bd_sf"/>
</dbReference>
<keyword evidence="7" id="KW-1185">Reference proteome</keyword>
<dbReference type="InterPro" id="IPR036390">
    <property type="entry name" value="WH_DNA-bd_sf"/>
</dbReference>
<dbReference type="InterPro" id="IPR005119">
    <property type="entry name" value="LysR_subst-bd"/>
</dbReference>
<proteinExistence type="inferred from homology"/>
<dbReference type="SUPFAM" id="SSF46785">
    <property type="entry name" value="Winged helix' DNA-binding domain"/>
    <property type="match status" value="1"/>
</dbReference>
<evidence type="ECO:0000313" key="7">
    <source>
        <dbReference type="Proteomes" id="UP000327179"/>
    </source>
</evidence>
<dbReference type="GO" id="GO:0000976">
    <property type="term" value="F:transcription cis-regulatory region binding"/>
    <property type="evidence" value="ECO:0007669"/>
    <property type="project" value="TreeGrafter"/>
</dbReference>
<dbReference type="RefSeq" id="WP_151138506.1">
    <property type="nucleotide sequence ID" value="NZ_CP043311.1"/>
</dbReference>
<dbReference type="PROSITE" id="PS50931">
    <property type="entry name" value="HTH_LYSR"/>
    <property type="match status" value="1"/>
</dbReference>
<name>A0A5J6QXY5_9GAMM</name>
<organism evidence="6 7">
    <name type="scientific">Metapseudomonas lalkuanensis</name>
    <dbReference type="NCBI Taxonomy" id="2604832"/>
    <lineage>
        <taxon>Bacteria</taxon>
        <taxon>Pseudomonadati</taxon>
        <taxon>Pseudomonadota</taxon>
        <taxon>Gammaproteobacteria</taxon>
        <taxon>Pseudomonadales</taxon>
        <taxon>Pseudomonadaceae</taxon>
        <taxon>Metapseudomonas</taxon>
    </lineage>
</organism>
<dbReference type="Pfam" id="PF03466">
    <property type="entry name" value="LysR_substrate"/>
    <property type="match status" value="1"/>
</dbReference>
<dbReference type="Gene3D" id="1.10.10.10">
    <property type="entry name" value="Winged helix-like DNA-binding domain superfamily/Winged helix DNA-binding domain"/>
    <property type="match status" value="1"/>
</dbReference>
<keyword evidence="4" id="KW-0804">Transcription</keyword>
<dbReference type="Pfam" id="PF00126">
    <property type="entry name" value="HTH_1"/>
    <property type="match status" value="1"/>
</dbReference>
<evidence type="ECO:0000313" key="6">
    <source>
        <dbReference type="EMBL" id="QEY65629.1"/>
    </source>
</evidence>
<dbReference type="SUPFAM" id="SSF53850">
    <property type="entry name" value="Periplasmic binding protein-like II"/>
    <property type="match status" value="1"/>
</dbReference>
<reference evidence="6 7" key="1">
    <citation type="submission" date="2019-08" db="EMBL/GenBank/DDBJ databases">
        <title>Whole-genome Sequencing of e-waste polymer degrading bacterium Pseudomonas sp. strain PE08.</title>
        <authorList>
            <person name="Kirdat K."/>
            <person name="Debbarma P."/>
            <person name="Narawade N."/>
            <person name="Suyal D."/>
            <person name="Thorat V."/>
            <person name="Shouche Y."/>
            <person name="Goel R."/>
            <person name="Yadav A."/>
        </authorList>
    </citation>
    <scope>NUCLEOTIDE SEQUENCE [LARGE SCALE GENOMIC DNA]</scope>
    <source>
        <strain evidence="6 7">PE08</strain>
    </source>
</reference>
<dbReference type="Gene3D" id="3.40.190.290">
    <property type="match status" value="1"/>
</dbReference>
<dbReference type="CDD" id="cd08419">
    <property type="entry name" value="PBP2_CbbR_RubisCO_like"/>
    <property type="match status" value="1"/>
</dbReference>
<feature type="domain" description="HTH lysR-type" evidence="5">
    <location>
        <begin position="8"/>
        <end position="65"/>
    </location>
</feature>
<evidence type="ECO:0000256" key="1">
    <source>
        <dbReference type="ARBA" id="ARBA00009437"/>
    </source>
</evidence>
<evidence type="ECO:0000256" key="2">
    <source>
        <dbReference type="ARBA" id="ARBA00023015"/>
    </source>
</evidence>
<keyword evidence="3" id="KW-0238">DNA-binding</keyword>
<dbReference type="Proteomes" id="UP000327179">
    <property type="component" value="Chromosome"/>
</dbReference>
<protein>
    <submittedName>
        <fullName evidence="6">LysR family transcriptional regulator</fullName>
    </submittedName>
</protein>